<dbReference type="SUPFAM" id="SSF52540">
    <property type="entry name" value="P-loop containing nucleoside triphosphate hydrolases"/>
    <property type="match status" value="1"/>
</dbReference>
<dbReference type="Gene3D" id="3.40.50.300">
    <property type="entry name" value="P-loop containing nucleotide triphosphate hydrolases"/>
    <property type="match status" value="1"/>
</dbReference>
<dbReference type="InterPro" id="IPR003439">
    <property type="entry name" value="ABC_transporter-like_ATP-bd"/>
</dbReference>
<dbReference type="Pfam" id="PF00005">
    <property type="entry name" value="ABC_tran"/>
    <property type="match status" value="1"/>
</dbReference>
<dbReference type="AlphaFoldDB" id="A0A7U9TIT2"/>
<dbReference type="PROSITE" id="PS50893">
    <property type="entry name" value="ABC_TRANSPORTER_2"/>
    <property type="match status" value="1"/>
</dbReference>
<dbReference type="GO" id="GO:0016887">
    <property type="term" value="F:ATP hydrolysis activity"/>
    <property type="evidence" value="ECO:0007669"/>
    <property type="project" value="InterPro"/>
</dbReference>
<dbReference type="RefSeq" id="WP_176238833.1">
    <property type="nucleotide sequence ID" value="NZ_AP024412.1"/>
</dbReference>
<evidence type="ECO:0000256" key="2">
    <source>
        <dbReference type="ARBA" id="ARBA00022448"/>
    </source>
</evidence>
<evidence type="ECO:0000313" key="6">
    <source>
        <dbReference type="Proteomes" id="UP000620133"/>
    </source>
</evidence>
<evidence type="ECO:0000256" key="1">
    <source>
        <dbReference type="ARBA" id="ARBA00005417"/>
    </source>
</evidence>
<proteinExistence type="inferred from homology"/>
<name>A0A7U9TIT2_9MOLU</name>
<reference evidence="5" key="1">
    <citation type="submission" date="2021-01" db="EMBL/GenBank/DDBJ databases">
        <title>Draft genome sequence of Acholeplasmataceae bacterium strain Mahy22.</title>
        <authorList>
            <person name="Watanabe M."/>
            <person name="Kojima H."/>
            <person name="Fukui M."/>
        </authorList>
    </citation>
    <scope>NUCLEOTIDE SEQUENCE</scope>
    <source>
        <strain evidence="5">Mahy22</strain>
    </source>
</reference>
<dbReference type="PANTHER" id="PTHR42734">
    <property type="entry name" value="METAL TRANSPORT SYSTEM ATP-BINDING PROTEIN TM_0124-RELATED"/>
    <property type="match status" value="1"/>
</dbReference>
<sequence>MIEYKNVGVSFGKFNVLSNVNFHVEKGDFFHIVGPNGSGKTTLVKTLVGLLKQSEGTIDINTKNMGYLPQKLNLKNLIPMTVQEVIYSGFKKPKLFPSKSECQLIKDWLKKMEIEDLFGHSMNYLSGGQQQRVYLIRALISEPDVLILDEPTSALDPSFREKFYILLHEIQRNNKTTIIHVTHDLTDAIKENCKIMYVDQTIKFIGSYEDFNKFEHRGHHHD</sequence>
<dbReference type="InterPro" id="IPR050153">
    <property type="entry name" value="Metal_Ion_Import_ABC"/>
</dbReference>
<evidence type="ECO:0000256" key="4">
    <source>
        <dbReference type="ARBA" id="ARBA00022840"/>
    </source>
</evidence>
<gene>
    <name evidence="5" type="primary">zurA</name>
    <name evidence="5" type="ORF">MPAN_012440</name>
</gene>
<protein>
    <submittedName>
        <fullName evidence="5">Zinc uptake system ATP-binding protein ZurA</fullName>
    </submittedName>
</protein>
<keyword evidence="2" id="KW-0813">Transport</keyword>
<dbReference type="InterPro" id="IPR003593">
    <property type="entry name" value="AAA+_ATPase"/>
</dbReference>
<evidence type="ECO:0000313" key="5">
    <source>
        <dbReference type="EMBL" id="BCR36351.1"/>
    </source>
</evidence>
<dbReference type="SMART" id="SM00382">
    <property type="entry name" value="AAA"/>
    <property type="match status" value="1"/>
</dbReference>
<accession>A0A7U9TIT2</accession>
<keyword evidence="6" id="KW-1185">Reference proteome</keyword>
<organism evidence="5 6">
    <name type="scientific">Mariniplasma anaerobium</name>
    <dbReference type="NCBI Taxonomy" id="2735436"/>
    <lineage>
        <taxon>Bacteria</taxon>
        <taxon>Bacillati</taxon>
        <taxon>Mycoplasmatota</taxon>
        <taxon>Mollicutes</taxon>
        <taxon>Acholeplasmatales</taxon>
        <taxon>Acholeplasmataceae</taxon>
        <taxon>Mariniplasma</taxon>
    </lineage>
</organism>
<dbReference type="GO" id="GO:0005524">
    <property type="term" value="F:ATP binding"/>
    <property type="evidence" value="ECO:0007669"/>
    <property type="project" value="UniProtKB-KW"/>
</dbReference>
<dbReference type="KEGG" id="manr:MPAN_012440"/>
<comment type="similarity">
    <text evidence="1">Belongs to the ABC transporter superfamily.</text>
</comment>
<dbReference type="InterPro" id="IPR027417">
    <property type="entry name" value="P-loop_NTPase"/>
</dbReference>
<dbReference type="PANTHER" id="PTHR42734:SF17">
    <property type="entry name" value="METAL TRANSPORT SYSTEM ATP-BINDING PROTEIN TM_0124-RELATED"/>
    <property type="match status" value="1"/>
</dbReference>
<dbReference type="Proteomes" id="UP000620133">
    <property type="component" value="Chromosome"/>
</dbReference>
<evidence type="ECO:0000256" key="3">
    <source>
        <dbReference type="ARBA" id="ARBA00022741"/>
    </source>
</evidence>
<keyword evidence="3" id="KW-0547">Nucleotide-binding</keyword>
<keyword evidence="4 5" id="KW-0067">ATP-binding</keyword>
<dbReference type="EMBL" id="AP024412">
    <property type="protein sequence ID" value="BCR36351.1"/>
    <property type="molecule type" value="Genomic_DNA"/>
</dbReference>